<dbReference type="RefSeq" id="XP_033528568.1">
    <property type="nucleotide sequence ID" value="XM_033672075.1"/>
</dbReference>
<protein>
    <submittedName>
        <fullName evidence="2">Uncharacterized protein</fullName>
    </submittedName>
</protein>
<feature type="region of interest" description="Disordered" evidence="1">
    <location>
        <begin position="19"/>
        <end position="53"/>
    </location>
</feature>
<feature type="compositionally biased region" description="Low complexity" evidence="1">
    <location>
        <begin position="19"/>
        <end position="36"/>
    </location>
</feature>
<name>A0A6A6AUG9_9PLEO</name>
<feature type="compositionally biased region" description="Polar residues" evidence="1">
    <location>
        <begin position="38"/>
        <end position="49"/>
    </location>
</feature>
<gene>
    <name evidence="2" type="ORF">P153DRAFT_409615</name>
</gene>
<evidence type="ECO:0000313" key="3">
    <source>
        <dbReference type="Proteomes" id="UP000799771"/>
    </source>
</evidence>
<dbReference type="OrthoDB" id="3800772at2759"/>
<dbReference type="AlphaFoldDB" id="A0A6A6AUG9"/>
<evidence type="ECO:0000313" key="2">
    <source>
        <dbReference type="EMBL" id="KAF2134181.1"/>
    </source>
</evidence>
<proteinExistence type="predicted"/>
<reference evidence="2" key="1">
    <citation type="journal article" date="2020" name="Stud. Mycol.">
        <title>101 Dothideomycetes genomes: a test case for predicting lifestyles and emergence of pathogens.</title>
        <authorList>
            <person name="Haridas S."/>
            <person name="Albert R."/>
            <person name="Binder M."/>
            <person name="Bloem J."/>
            <person name="Labutti K."/>
            <person name="Salamov A."/>
            <person name="Andreopoulos B."/>
            <person name="Baker S."/>
            <person name="Barry K."/>
            <person name="Bills G."/>
            <person name="Bluhm B."/>
            <person name="Cannon C."/>
            <person name="Castanera R."/>
            <person name="Culley D."/>
            <person name="Daum C."/>
            <person name="Ezra D."/>
            <person name="Gonzalez J."/>
            <person name="Henrissat B."/>
            <person name="Kuo A."/>
            <person name="Liang C."/>
            <person name="Lipzen A."/>
            <person name="Lutzoni F."/>
            <person name="Magnuson J."/>
            <person name="Mondo S."/>
            <person name="Nolan M."/>
            <person name="Ohm R."/>
            <person name="Pangilinan J."/>
            <person name="Park H.-J."/>
            <person name="Ramirez L."/>
            <person name="Alfaro M."/>
            <person name="Sun H."/>
            <person name="Tritt A."/>
            <person name="Yoshinaga Y."/>
            <person name="Zwiers L.-H."/>
            <person name="Turgeon B."/>
            <person name="Goodwin S."/>
            <person name="Spatafora J."/>
            <person name="Crous P."/>
            <person name="Grigoriev I."/>
        </authorList>
    </citation>
    <scope>NUCLEOTIDE SEQUENCE</scope>
    <source>
        <strain evidence="2">CBS 119687</strain>
    </source>
</reference>
<keyword evidence="3" id="KW-1185">Reference proteome</keyword>
<organism evidence="2 3">
    <name type="scientific">Dothidotthia symphoricarpi CBS 119687</name>
    <dbReference type="NCBI Taxonomy" id="1392245"/>
    <lineage>
        <taxon>Eukaryota</taxon>
        <taxon>Fungi</taxon>
        <taxon>Dikarya</taxon>
        <taxon>Ascomycota</taxon>
        <taxon>Pezizomycotina</taxon>
        <taxon>Dothideomycetes</taxon>
        <taxon>Pleosporomycetidae</taxon>
        <taxon>Pleosporales</taxon>
        <taxon>Dothidotthiaceae</taxon>
        <taxon>Dothidotthia</taxon>
    </lineage>
</organism>
<dbReference type="EMBL" id="ML977498">
    <property type="protein sequence ID" value="KAF2134181.1"/>
    <property type="molecule type" value="Genomic_DNA"/>
</dbReference>
<dbReference type="Proteomes" id="UP000799771">
    <property type="component" value="Unassembled WGS sequence"/>
</dbReference>
<dbReference type="GeneID" id="54412507"/>
<evidence type="ECO:0000256" key="1">
    <source>
        <dbReference type="SAM" id="MobiDB-lite"/>
    </source>
</evidence>
<accession>A0A6A6AUG9</accession>
<sequence>MTLTRPRATSLRIPIPAAPWRAARPPTPRRATFPLPGTTATSPFRLTSPNAPPIPPLSYWDPDTPSPQAVLQSPTSPTNPFLTPPTPRFNPHALFPMASPLLPASPLSIFDRTISPTQSTLLKARSRLPSLALHPVTPMTPRFLFPRTPPCPPFVVERKRSVVELVRVERERMRVEFYYFIAARRGLDMECEEKTVRWAQRPWRRTFGGGKSEGEGERDKVAVRKRWFQLLRDVVVCG</sequence>